<protein>
    <submittedName>
        <fullName evidence="1">DNA gyrase subunit A, chloroplastic/mitochondrial</fullName>
    </submittedName>
</protein>
<sequence length="73" mass="8616">MCGYYTFKKTRWNRDIAWRSPCHKRTDSPWLLFVSENGYGKRVPLSRFHQSPLNRVGLIGYKFSFEDCLAAVL</sequence>
<gene>
    <name evidence="1" type="ORF">Tci_040727</name>
</gene>
<proteinExistence type="predicted"/>
<dbReference type="Gene3D" id="2.120.10.90">
    <property type="entry name" value="DNA gyrase/topoisomerase IV, subunit A, C-terminal"/>
    <property type="match status" value="1"/>
</dbReference>
<dbReference type="AlphaFoldDB" id="A0A6L2M5K5"/>
<dbReference type="InterPro" id="IPR035516">
    <property type="entry name" value="Gyrase/topoIV_suA_C"/>
</dbReference>
<organism evidence="1">
    <name type="scientific">Tanacetum cinerariifolium</name>
    <name type="common">Dalmatian daisy</name>
    <name type="synonym">Chrysanthemum cinerariifolium</name>
    <dbReference type="NCBI Taxonomy" id="118510"/>
    <lineage>
        <taxon>Eukaryota</taxon>
        <taxon>Viridiplantae</taxon>
        <taxon>Streptophyta</taxon>
        <taxon>Embryophyta</taxon>
        <taxon>Tracheophyta</taxon>
        <taxon>Spermatophyta</taxon>
        <taxon>Magnoliopsida</taxon>
        <taxon>eudicotyledons</taxon>
        <taxon>Gunneridae</taxon>
        <taxon>Pentapetalae</taxon>
        <taxon>asterids</taxon>
        <taxon>campanulids</taxon>
        <taxon>Asterales</taxon>
        <taxon>Asteraceae</taxon>
        <taxon>Asteroideae</taxon>
        <taxon>Anthemideae</taxon>
        <taxon>Anthemidinae</taxon>
        <taxon>Tanacetum</taxon>
    </lineage>
</organism>
<comment type="caution">
    <text evidence="1">The sequence shown here is derived from an EMBL/GenBank/DDBJ whole genome shotgun (WGS) entry which is preliminary data.</text>
</comment>
<name>A0A6L2M5K5_TANCI</name>
<accession>A0A6L2M5K5</accession>
<evidence type="ECO:0000313" key="1">
    <source>
        <dbReference type="EMBL" id="GEU68749.1"/>
    </source>
</evidence>
<reference evidence="1" key="1">
    <citation type="journal article" date="2019" name="Sci. Rep.">
        <title>Draft genome of Tanacetum cinerariifolium, the natural source of mosquito coil.</title>
        <authorList>
            <person name="Yamashiro T."/>
            <person name="Shiraishi A."/>
            <person name="Satake H."/>
            <person name="Nakayama K."/>
        </authorList>
    </citation>
    <scope>NUCLEOTIDE SEQUENCE</scope>
</reference>
<dbReference type="EMBL" id="BKCJ010005807">
    <property type="protein sequence ID" value="GEU68749.1"/>
    <property type="molecule type" value="Genomic_DNA"/>
</dbReference>
<dbReference type="SUPFAM" id="SSF101904">
    <property type="entry name" value="GyrA/ParC C-terminal domain-like"/>
    <property type="match status" value="1"/>
</dbReference>